<evidence type="ECO:0000313" key="3">
    <source>
        <dbReference type="Proteomes" id="UP001597262"/>
    </source>
</evidence>
<dbReference type="InterPro" id="IPR005039">
    <property type="entry name" value="Ant_C"/>
</dbReference>
<evidence type="ECO:0000259" key="1">
    <source>
        <dbReference type="PROSITE" id="PS51750"/>
    </source>
</evidence>
<dbReference type="PROSITE" id="PS51750">
    <property type="entry name" value="BRO_N"/>
    <property type="match status" value="1"/>
</dbReference>
<sequence length="254" mass="28815">MNQLQVFKNDLFGELPVIIVDGVEWFGATEAATALSFADPHKAITNHVDDDDSTVHPVTDSIGRTQNKKFINESGLYSLIFGAAKQGNNPAIREKAKGYKRWVTGEVLPTIRKTGGYVANDDMFVETYLPHADEGTKLMFRATLENVRRANERIRVMQPKADYFDALVERNLLTNLRDTAKELQIKEREFIGWLLENTYLYRDAKGKLKPYAQYVPGLFELKEWERNGKADNQTLVTPKGRETFRLLLTSAAAV</sequence>
<dbReference type="SMART" id="SM01040">
    <property type="entry name" value="Bro-N"/>
    <property type="match status" value="1"/>
</dbReference>
<dbReference type="RefSeq" id="WP_379321949.1">
    <property type="nucleotide sequence ID" value="NZ_JBHTLM010000033.1"/>
</dbReference>
<evidence type="ECO:0000313" key="2">
    <source>
        <dbReference type="EMBL" id="MFD1179524.1"/>
    </source>
</evidence>
<comment type="caution">
    <text evidence="2">The sequence shown here is derived from an EMBL/GenBank/DDBJ whole genome shotgun (WGS) entry which is preliminary data.</text>
</comment>
<dbReference type="EMBL" id="JBHTLM010000033">
    <property type="protein sequence ID" value="MFD1179524.1"/>
    <property type="molecule type" value="Genomic_DNA"/>
</dbReference>
<organism evidence="2 3">
    <name type="scientific">Paenibacillus puldeungensis</name>
    <dbReference type="NCBI Taxonomy" id="696536"/>
    <lineage>
        <taxon>Bacteria</taxon>
        <taxon>Bacillati</taxon>
        <taxon>Bacillota</taxon>
        <taxon>Bacilli</taxon>
        <taxon>Bacillales</taxon>
        <taxon>Paenibacillaceae</taxon>
        <taxon>Paenibacillus</taxon>
    </lineage>
</organism>
<dbReference type="Pfam" id="PF03374">
    <property type="entry name" value="ANT"/>
    <property type="match status" value="1"/>
</dbReference>
<gene>
    <name evidence="2" type="ORF">ACFQ3W_24950</name>
</gene>
<dbReference type="Proteomes" id="UP001597262">
    <property type="component" value="Unassembled WGS sequence"/>
</dbReference>
<reference evidence="3" key="1">
    <citation type="journal article" date="2019" name="Int. J. Syst. Evol. Microbiol.">
        <title>The Global Catalogue of Microorganisms (GCM) 10K type strain sequencing project: providing services to taxonomists for standard genome sequencing and annotation.</title>
        <authorList>
            <consortium name="The Broad Institute Genomics Platform"/>
            <consortium name="The Broad Institute Genome Sequencing Center for Infectious Disease"/>
            <person name="Wu L."/>
            <person name="Ma J."/>
        </authorList>
    </citation>
    <scope>NUCLEOTIDE SEQUENCE [LARGE SCALE GENOMIC DNA]</scope>
    <source>
        <strain evidence="3">CCUG 59189</strain>
    </source>
</reference>
<dbReference type="InterPro" id="IPR003497">
    <property type="entry name" value="BRO_N_domain"/>
</dbReference>
<dbReference type="PANTHER" id="PTHR36180">
    <property type="entry name" value="DNA-BINDING PROTEIN-RELATED-RELATED"/>
    <property type="match status" value="1"/>
</dbReference>
<accession>A0ABW3S401</accession>
<keyword evidence="3" id="KW-1185">Reference proteome</keyword>
<proteinExistence type="predicted"/>
<feature type="domain" description="Bro-N" evidence="1">
    <location>
        <begin position="1"/>
        <end position="115"/>
    </location>
</feature>
<dbReference type="Pfam" id="PF02498">
    <property type="entry name" value="Bro-N"/>
    <property type="match status" value="1"/>
</dbReference>
<name>A0ABW3S401_9BACL</name>
<dbReference type="PANTHER" id="PTHR36180:SF2">
    <property type="entry name" value="BRO FAMILY PROTEIN"/>
    <property type="match status" value="1"/>
</dbReference>
<protein>
    <submittedName>
        <fullName evidence="2">Phage antirepressor KilAC domain-containing protein</fullName>
    </submittedName>
</protein>